<protein>
    <submittedName>
        <fullName evidence="1">Uncharacterized protein</fullName>
    </submittedName>
</protein>
<organism evidence="1 2">
    <name type="scientific">Xaviernesmea oryzae</name>
    <dbReference type="NCBI Taxonomy" id="464029"/>
    <lineage>
        <taxon>Bacteria</taxon>
        <taxon>Pseudomonadati</taxon>
        <taxon>Pseudomonadota</taxon>
        <taxon>Alphaproteobacteria</taxon>
        <taxon>Hyphomicrobiales</taxon>
        <taxon>Rhizobiaceae</taxon>
        <taxon>Rhizobium/Agrobacterium group</taxon>
        <taxon>Xaviernesmea</taxon>
    </lineage>
</organism>
<gene>
    <name evidence="1" type="ORF">BJF93_15175</name>
</gene>
<dbReference type="AlphaFoldDB" id="A0A1Q9AXW7"/>
<dbReference type="Proteomes" id="UP000186364">
    <property type="component" value="Unassembled WGS sequence"/>
</dbReference>
<accession>A0A1Q9AXW7</accession>
<dbReference type="EMBL" id="MKIP01000037">
    <property type="protein sequence ID" value="OLP60298.1"/>
    <property type="molecule type" value="Genomic_DNA"/>
</dbReference>
<sequence length="371" mass="40699">MESYFRVITKYDVRVAQSILDHLAELGGGICLILPDVEKGTIFEKIPESVTAVDLRYGSRLTLLKGNHPRKEGIWSQYSHLDTGLAKNVVISDTITNSTPIENWKSEPHSLQSAPGGALPSEDYRHQHNHYQNFLSEVFNFSNSLNGVAIWGDSGAFAPGAKSWGGFLSARSWPVRWQPYKPEGIPEYTDEQFDAALIGLEIDVLNAGLDWGKKSDLLPGPMAKVGLQIVGFGSRNTAAIELRNEDTDDSTRTSETRRGAWTWGMIVRDALHEHATLIELDNGVVRRGIDLSKTTFKEGAVTLPAAGPKSGVVFGQDTQIYADPDETLVIEGIQKGVRLQFASGEFFTISESGDVSMSEKVKTSFRTALGL</sequence>
<evidence type="ECO:0000313" key="2">
    <source>
        <dbReference type="Proteomes" id="UP000186364"/>
    </source>
</evidence>
<dbReference type="RefSeq" id="WP_139198851.1">
    <property type="nucleotide sequence ID" value="NZ_FOAM01000001.1"/>
</dbReference>
<proteinExistence type="predicted"/>
<reference evidence="1 2" key="1">
    <citation type="submission" date="2016-09" db="EMBL/GenBank/DDBJ databases">
        <title>Rhizobium sp. nov., a novel species isolated from the rice rhizosphere.</title>
        <authorList>
            <person name="Zhao J."/>
            <person name="Zhang X."/>
        </authorList>
    </citation>
    <scope>NUCLEOTIDE SEQUENCE [LARGE SCALE GENOMIC DNA]</scope>
    <source>
        <strain evidence="1 2">1.7048</strain>
    </source>
</reference>
<comment type="caution">
    <text evidence="1">The sequence shown here is derived from an EMBL/GenBank/DDBJ whole genome shotgun (WGS) entry which is preliminary data.</text>
</comment>
<dbReference type="OrthoDB" id="8482175at2"/>
<evidence type="ECO:0000313" key="1">
    <source>
        <dbReference type="EMBL" id="OLP60298.1"/>
    </source>
</evidence>
<name>A0A1Q9AXW7_9HYPH</name>
<keyword evidence="2" id="KW-1185">Reference proteome</keyword>